<proteinExistence type="predicted"/>
<accession>A0A4C1XZL2</accession>
<evidence type="ECO:0000313" key="1">
    <source>
        <dbReference type="EMBL" id="GBP69076.1"/>
    </source>
</evidence>
<dbReference type="EMBL" id="BGZK01001029">
    <property type="protein sequence ID" value="GBP69076.1"/>
    <property type="molecule type" value="Genomic_DNA"/>
</dbReference>
<evidence type="ECO:0000313" key="2">
    <source>
        <dbReference type="Proteomes" id="UP000299102"/>
    </source>
</evidence>
<sequence length="118" mass="13367">MSHQCVIYLLGRNRISYGEDWVDGMGRRQSGPPGLSLLGRKPTAKAATSHLYFKRIRQLKAATTEDKLQIGVRDGSRSDASDGACARRSEIRSTKELANKRFFDRVRKFLRSTQSEIH</sequence>
<comment type="caution">
    <text evidence="1">The sequence shown here is derived from an EMBL/GenBank/DDBJ whole genome shotgun (WGS) entry which is preliminary data.</text>
</comment>
<name>A0A4C1XZL2_EUMVA</name>
<keyword evidence="2" id="KW-1185">Reference proteome</keyword>
<gene>
    <name evidence="1" type="ORF">EVAR_52010_1</name>
</gene>
<reference evidence="1 2" key="1">
    <citation type="journal article" date="2019" name="Commun. Biol.">
        <title>The bagworm genome reveals a unique fibroin gene that provides high tensile strength.</title>
        <authorList>
            <person name="Kono N."/>
            <person name="Nakamura H."/>
            <person name="Ohtoshi R."/>
            <person name="Tomita M."/>
            <person name="Numata K."/>
            <person name="Arakawa K."/>
        </authorList>
    </citation>
    <scope>NUCLEOTIDE SEQUENCE [LARGE SCALE GENOMIC DNA]</scope>
</reference>
<organism evidence="1 2">
    <name type="scientific">Eumeta variegata</name>
    <name type="common">Bagworm moth</name>
    <name type="synonym">Eumeta japonica</name>
    <dbReference type="NCBI Taxonomy" id="151549"/>
    <lineage>
        <taxon>Eukaryota</taxon>
        <taxon>Metazoa</taxon>
        <taxon>Ecdysozoa</taxon>
        <taxon>Arthropoda</taxon>
        <taxon>Hexapoda</taxon>
        <taxon>Insecta</taxon>
        <taxon>Pterygota</taxon>
        <taxon>Neoptera</taxon>
        <taxon>Endopterygota</taxon>
        <taxon>Lepidoptera</taxon>
        <taxon>Glossata</taxon>
        <taxon>Ditrysia</taxon>
        <taxon>Tineoidea</taxon>
        <taxon>Psychidae</taxon>
        <taxon>Oiketicinae</taxon>
        <taxon>Eumeta</taxon>
    </lineage>
</organism>
<dbReference type="AlphaFoldDB" id="A0A4C1XZL2"/>
<dbReference type="Proteomes" id="UP000299102">
    <property type="component" value="Unassembled WGS sequence"/>
</dbReference>
<protein>
    <submittedName>
        <fullName evidence="1">Uncharacterized protein</fullName>
    </submittedName>
</protein>